<dbReference type="RefSeq" id="WP_233787252.1">
    <property type="nucleotide sequence ID" value="NZ_RSCL01000006.1"/>
</dbReference>
<dbReference type="Proteomes" id="UP000271624">
    <property type="component" value="Unassembled WGS sequence"/>
</dbReference>
<organism evidence="1 2">
    <name type="scientific">Dulcicalothrix desertica PCC 7102</name>
    <dbReference type="NCBI Taxonomy" id="232991"/>
    <lineage>
        <taxon>Bacteria</taxon>
        <taxon>Bacillati</taxon>
        <taxon>Cyanobacteriota</taxon>
        <taxon>Cyanophyceae</taxon>
        <taxon>Nostocales</taxon>
        <taxon>Calotrichaceae</taxon>
        <taxon>Dulcicalothrix</taxon>
    </lineage>
</organism>
<dbReference type="EMBL" id="RSCL01000006">
    <property type="protein sequence ID" value="RUT06412.1"/>
    <property type="molecule type" value="Genomic_DNA"/>
</dbReference>
<name>A0A3S1CFK0_9CYAN</name>
<evidence type="ECO:0008006" key="3">
    <source>
        <dbReference type="Google" id="ProtNLM"/>
    </source>
</evidence>
<evidence type="ECO:0000313" key="2">
    <source>
        <dbReference type="Proteomes" id="UP000271624"/>
    </source>
</evidence>
<reference evidence="1" key="2">
    <citation type="journal article" date="2019" name="Genome Biol. Evol.">
        <title>Day and night: Metabolic profiles and evolutionary relationships of six axenic non-marine cyanobacteria.</title>
        <authorList>
            <person name="Will S.E."/>
            <person name="Henke P."/>
            <person name="Boedeker C."/>
            <person name="Huang S."/>
            <person name="Brinkmann H."/>
            <person name="Rohde M."/>
            <person name="Jarek M."/>
            <person name="Friedl T."/>
            <person name="Seufert S."/>
            <person name="Schumacher M."/>
            <person name="Overmann J."/>
            <person name="Neumann-Schaal M."/>
            <person name="Petersen J."/>
        </authorList>
    </citation>
    <scope>NUCLEOTIDE SEQUENCE [LARGE SCALE GENOMIC DNA]</scope>
    <source>
        <strain evidence="1">PCC 7102</strain>
    </source>
</reference>
<accession>A0A3S1CFK0</accession>
<keyword evidence="2" id="KW-1185">Reference proteome</keyword>
<reference evidence="1" key="1">
    <citation type="submission" date="2018-12" db="EMBL/GenBank/DDBJ databases">
        <authorList>
            <person name="Will S."/>
            <person name="Neumann-Schaal M."/>
            <person name="Henke P."/>
        </authorList>
    </citation>
    <scope>NUCLEOTIDE SEQUENCE</scope>
    <source>
        <strain evidence="1">PCC 7102</strain>
    </source>
</reference>
<evidence type="ECO:0000313" key="1">
    <source>
        <dbReference type="EMBL" id="RUT06412.1"/>
    </source>
</evidence>
<dbReference type="AlphaFoldDB" id="A0A3S1CFK0"/>
<protein>
    <recommendedName>
        <fullName evidence="3">HTH araC/xylS-type domain-containing protein</fullName>
    </recommendedName>
</protein>
<gene>
    <name evidence="1" type="ORF">DSM106972_026690</name>
</gene>
<comment type="caution">
    <text evidence="1">The sequence shown here is derived from an EMBL/GenBank/DDBJ whole genome shotgun (WGS) entry which is preliminary data.</text>
</comment>
<sequence length="103" mass="11534">MLKTKSVTGSLFRTSELSQGLNKPLMISGGIIKRLYIESLTQVLIIHMLRHYSSVTQTITSEKKSLTRTQLQQTIDYIHTYLDRDLSLGEIAGVLNISPTPNS</sequence>
<proteinExistence type="predicted"/>